<evidence type="ECO:0000256" key="4">
    <source>
        <dbReference type="ARBA" id="ARBA00023110"/>
    </source>
</evidence>
<reference evidence="7" key="2">
    <citation type="journal article" date="2021" name="PeerJ">
        <title>Extensive microbial diversity within the chicken gut microbiome revealed by metagenomics and culture.</title>
        <authorList>
            <person name="Gilroy R."/>
            <person name="Ravi A."/>
            <person name="Getino M."/>
            <person name="Pursley I."/>
            <person name="Horton D.L."/>
            <person name="Alikhan N.F."/>
            <person name="Baker D."/>
            <person name="Gharbi K."/>
            <person name="Hall N."/>
            <person name="Watson M."/>
            <person name="Adriaenssens E.M."/>
            <person name="Foster-Nyarko E."/>
            <person name="Jarju S."/>
            <person name="Secka A."/>
            <person name="Antonio M."/>
            <person name="Oren A."/>
            <person name="Chaudhuri R.R."/>
            <person name="La Ragione R."/>
            <person name="Hildebrand F."/>
            <person name="Pallen M.J."/>
        </authorList>
    </citation>
    <scope>NUCLEOTIDE SEQUENCE</scope>
    <source>
        <strain evidence="7">6086</strain>
    </source>
</reference>
<dbReference type="InterPro" id="IPR046357">
    <property type="entry name" value="PPIase_dom_sf"/>
</dbReference>
<dbReference type="InterPro" id="IPR050245">
    <property type="entry name" value="PrsA_foldase"/>
</dbReference>
<dbReference type="PANTHER" id="PTHR47245:SF1">
    <property type="entry name" value="FOLDASE PROTEIN PRSA"/>
    <property type="match status" value="1"/>
</dbReference>
<gene>
    <name evidence="7" type="ORF">IAD03_10140</name>
</gene>
<feature type="non-terminal residue" evidence="7">
    <location>
        <position position="1"/>
    </location>
</feature>
<dbReference type="Gene3D" id="3.10.50.40">
    <property type="match status" value="1"/>
</dbReference>
<evidence type="ECO:0000256" key="5">
    <source>
        <dbReference type="ARBA" id="ARBA00023235"/>
    </source>
</evidence>
<name>A0A9D1K2W2_9FIRM</name>
<dbReference type="SUPFAM" id="SSF54534">
    <property type="entry name" value="FKBP-like"/>
    <property type="match status" value="1"/>
</dbReference>
<dbReference type="EC" id="5.2.1.8" evidence="2"/>
<keyword evidence="3" id="KW-0732">Signal</keyword>
<dbReference type="PANTHER" id="PTHR47245">
    <property type="entry name" value="PEPTIDYLPROLYL ISOMERASE"/>
    <property type="match status" value="1"/>
</dbReference>
<sequence length="333" mass="38543">KILIIGSIVFILFFGWFLSRSYQTPVITVGTQNIFADEWKEFLQQQKSAATVYYTENYGCTTFDNSFWTTEYNGQTPLDYARNRALDELIDGCIVLEEAQKEGLIENIDLRTLKKEWKGFNDQRQSSVSQNGVVYGPVEYSFENYYRHLISNLRNSLGEKLIQGDPEAETRAKDFYHENLDMFTTVGDIHASALLIEGEKDESYRLAQQAKEAIEKGMSFEQACKQYATCGEAQFFEFTSLTQKADLHGLSEVYAACSQLQMGEISEVIETQQGMYLLEITRRDEVQVMEYEEVKNRIRDILAAEYLDAHLQKLRDECVFQVQEQLWESIQMM</sequence>
<evidence type="ECO:0000256" key="2">
    <source>
        <dbReference type="ARBA" id="ARBA00013194"/>
    </source>
</evidence>
<keyword evidence="5 7" id="KW-0413">Isomerase</keyword>
<evidence type="ECO:0000313" key="8">
    <source>
        <dbReference type="Proteomes" id="UP000824141"/>
    </source>
</evidence>
<dbReference type="GO" id="GO:0003755">
    <property type="term" value="F:peptidyl-prolyl cis-trans isomerase activity"/>
    <property type="evidence" value="ECO:0007669"/>
    <property type="project" value="UniProtKB-KW"/>
</dbReference>
<dbReference type="Pfam" id="PF13145">
    <property type="entry name" value="Rotamase_2"/>
    <property type="match status" value="1"/>
</dbReference>
<dbReference type="Proteomes" id="UP000824141">
    <property type="component" value="Unassembled WGS sequence"/>
</dbReference>
<dbReference type="AlphaFoldDB" id="A0A9D1K2W2"/>
<evidence type="ECO:0000256" key="1">
    <source>
        <dbReference type="ARBA" id="ARBA00000971"/>
    </source>
</evidence>
<dbReference type="Gene3D" id="1.10.4030.10">
    <property type="entry name" value="Porin chaperone SurA, peptide-binding domain"/>
    <property type="match status" value="1"/>
</dbReference>
<dbReference type="EMBL" id="DVJM01000225">
    <property type="protein sequence ID" value="HIS79715.1"/>
    <property type="molecule type" value="Genomic_DNA"/>
</dbReference>
<organism evidence="7 8">
    <name type="scientific">Candidatus Caccousia stercoris</name>
    <dbReference type="NCBI Taxonomy" id="2840723"/>
    <lineage>
        <taxon>Bacteria</taxon>
        <taxon>Bacillati</taxon>
        <taxon>Bacillota</taxon>
        <taxon>Clostridia</taxon>
        <taxon>Eubacteriales</taxon>
        <taxon>Oscillospiraceae</taxon>
        <taxon>Oscillospiraceae incertae sedis</taxon>
        <taxon>Candidatus Caccousia</taxon>
    </lineage>
</organism>
<comment type="catalytic activity">
    <reaction evidence="1">
        <text>[protein]-peptidylproline (omega=180) = [protein]-peptidylproline (omega=0)</text>
        <dbReference type="Rhea" id="RHEA:16237"/>
        <dbReference type="Rhea" id="RHEA-COMP:10747"/>
        <dbReference type="Rhea" id="RHEA-COMP:10748"/>
        <dbReference type="ChEBI" id="CHEBI:83833"/>
        <dbReference type="ChEBI" id="CHEBI:83834"/>
        <dbReference type="EC" id="5.2.1.8"/>
    </reaction>
</comment>
<dbReference type="InterPro" id="IPR027304">
    <property type="entry name" value="Trigger_fact/SurA_dom_sf"/>
</dbReference>
<evidence type="ECO:0000259" key="6">
    <source>
        <dbReference type="Pfam" id="PF13145"/>
    </source>
</evidence>
<protein>
    <recommendedName>
        <fullName evidence="2">peptidylprolyl isomerase</fullName>
        <ecNumber evidence="2">5.2.1.8</ecNumber>
    </recommendedName>
</protein>
<reference evidence="7" key="1">
    <citation type="submission" date="2020-10" db="EMBL/GenBank/DDBJ databases">
        <authorList>
            <person name="Gilroy R."/>
        </authorList>
    </citation>
    <scope>NUCLEOTIDE SEQUENCE</scope>
    <source>
        <strain evidence="7">6086</strain>
    </source>
</reference>
<comment type="caution">
    <text evidence="7">The sequence shown here is derived from an EMBL/GenBank/DDBJ whole genome shotgun (WGS) entry which is preliminary data.</text>
</comment>
<accession>A0A9D1K2W2</accession>
<feature type="domain" description="PpiC" evidence="6">
    <location>
        <begin position="171"/>
        <end position="296"/>
    </location>
</feature>
<evidence type="ECO:0000256" key="3">
    <source>
        <dbReference type="ARBA" id="ARBA00022729"/>
    </source>
</evidence>
<dbReference type="SUPFAM" id="SSF109998">
    <property type="entry name" value="Triger factor/SurA peptide-binding domain-like"/>
    <property type="match status" value="1"/>
</dbReference>
<dbReference type="InterPro" id="IPR000297">
    <property type="entry name" value="PPIase_PpiC"/>
</dbReference>
<proteinExistence type="predicted"/>
<evidence type="ECO:0000313" key="7">
    <source>
        <dbReference type="EMBL" id="HIS79715.1"/>
    </source>
</evidence>
<keyword evidence="4" id="KW-0697">Rotamase</keyword>